<sequence length="50" mass="5516">MFRLLPGNWKSIAARDVAIALLAEALSPTHEGVRILTSSELRERAARQAE</sequence>
<accession>A0A378FYH1</accession>
<dbReference type="Proteomes" id="UP000655094">
    <property type="component" value="Unassembled WGS sequence"/>
</dbReference>
<dbReference type="Proteomes" id="UP000255167">
    <property type="component" value="Unassembled WGS sequence"/>
</dbReference>
<proteinExistence type="predicted"/>
<dbReference type="EMBL" id="UGNC01000005">
    <property type="protein sequence ID" value="STW48048.1"/>
    <property type="molecule type" value="Genomic_DNA"/>
</dbReference>
<evidence type="ECO:0000313" key="2">
    <source>
        <dbReference type="EMBL" id="STW48048.1"/>
    </source>
</evidence>
<evidence type="ECO:0000313" key="3">
    <source>
        <dbReference type="Proteomes" id="UP000255167"/>
    </source>
</evidence>
<reference evidence="2 3" key="1">
    <citation type="submission" date="2018-06" db="EMBL/GenBank/DDBJ databases">
        <authorList>
            <consortium name="Pathogen Informatics"/>
            <person name="Doyle S."/>
        </authorList>
    </citation>
    <scope>NUCLEOTIDE SEQUENCE [LARGE SCALE GENOMIC DNA]</scope>
    <source>
        <strain evidence="2 3">NCTC9617</strain>
    </source>
</reference>
<name>A0A378FYH1_KLEPN</name>
<dbReference type="AlphaFoldDB" id="A0A378FYH1"/>
<evidence type="ECO:0000313" key="1">
    <source>
        <dbReference type="EMBL" id="GHK56353.1"/>
    </source>
</evidence>
<reference evidence="1" key="2">
    <citation type="submission" date="2020-10" db="EMBL/GenBank/DDBJ databases">
        <title>Genome Sequence of ESBL Producing Zambian Clinical Strains.</title>
        <authorList>
            <person name="Shawa M."/>
            <person name="Furuta Y."/>
            <person name="Simbotwe M."/>
            <person name="Mulenga E."/>
            <person name="Mubanga M."/>
            <person name="Mulenga G."/>
            <person name="Kaile C."/>
            <person name="Zorigt T."/>
            <person name="Hang'ombe B."/>
            <person name="Higashi H."/>
        </authorList>
    </citation>
    <scope>NUCLEOTIDE SEQUENCE</scope>
    <source>
        <strain evidence="1">Zam_UTH_09</strain>
    </source>
</reference>
<gene>
    <name evidence="1" type="ORF">KPZU09_60890</name>
    <name evidence="2" type="ORF">NCTC9617_04635</name>
</gene>
<dbReference type="EMBL" id="BNFF01000001">
    <property type="protein sequence ID" value="GHK56353.1"/>
    <property type="molecule type" value="Genomic_DNA"/>
</dbReference>
<organism evidence="2 3">
    <name type="scientific">Klebsiella pneumoniae</name>
    <dbReference type="NCBI Taxonomy" id="573"/>
    <lineage>
        <taxon>Bacteria</taxon>
        <taxon>Pseudomonadati</taxon>
        <taxon>Pseudomonadota</taxon>
        <taxon>Gammaproteobacteria</taxon>
        <taxon>Enterobacterales</taxon>
        <taxon>Enterobacteriaceae</taxon>
        <taxon>Klebsiella/Raoultella group</taxon>
        <taxon>Klebsiella</taxon>
        <taxon>Klebsiella pneumoniae complex</taxon>
    </lineage>
</organism>
<protein>
    <submittedName>
        <fullName evidence="2">Oxidoreductase</fullName>
    </submittedName>
</protein>